<dbReference type="SUPFAM" id="SSF53474">
    <property type="entry name" value="alpha/beta-Hydrolases"/>
    <property type="match status" value="1"/>
</dbReference>
<dbReference type="Gene3D" id="3.40.50.1820">
    <property type="entry name" value="alpha/beta hydrolase"/>
    <property type="match status" value="1"/>
</dbReference>
<sequence length="265" mass="29819">MTPAQSLSKWFIIKPAAHTERVRFFALPYAGGGASVFHGWERLLPPHVGMYAVQTPGRENRISEAPYTSMPSLVEALAEAMLPYLDMPFILFGHSLGARVAFEVARALRKSWGIEPHHLIVAASRGPHTPEPRPLHHLPDKALITELKRFSRTPQAVLTNPELTGLFLPMLRADFTVDETYRLRESSPLHCPITAFGGRSDPETTRDELITWSRYTSSCFTLKMVDGDHFFILKNKENLLSKIATLIHEEVYLLRTDRHAAATTP</sequence>
<evidence type="ECO:0000313" key="4">
    <source>
        <dbReference type="EMBL" id="SCY60344.1"/>
    </source>
</evidence>
<dbReference type="InterPro" id="IPR020802">
    <property type="entry name" value="TesA-like"/>
</dbReference>
<evidence type="ECO:0000259" key="3">
    <source>
        <dbReference type="SMART" id="SM00824"/>
    </source>
</evidence>
<keyword evidence="2" id="KW-0378">Hydrolase</keyword>
<comment type="similarity">
    <text evidence="1">Belongs to the thioesterase family.</text>
</comment>
<dbReference type="PANTHER" id="PTHR11487:SF0">
    <property type="entry name" value="S-ACYL FATTY ACID SYNTHASE THIOESTERASE, MEDIUM CHAIN"/>
    <property type="match status" value="1"/>
</dbReference>
<evidence type="ECO:0000256" key="2">
    <source>
        <dbReference type="ARBA" id="ARBA00022801"/>
    </source>
</evidence>
<dbReference type="PANTHER" id="PTHR11487">
    <property type="entry name" value="THIOESTERASE"/>
    <property type="match status" value="1"/>
</dbReference>
<dbReference type="InterPro" id="IPR029058">
    <property type="entry name" value="AB_hydrolase_fold"/>
</dbReference>
<dbReference type="OrthoDB" id="8480037at2"/>
<dbReference type="Proteomes" id="UP000198870">
    <property type="component" value="Unassembled WGS sequence"/>
</dbReference>
<dbReference type="AlphaFoldDB" id="A0A1G5H9E9"/>
<organism evidence="4 5">
    <name type="scientific">Desulfoluna spongiiphila</name>
    <dbReference type="NCBI Taxonomy" id="419481"/>
    <lineage>
        <taxon>Bacteria</taxon>
        <taxon>Pseudomonadati</taxon>
        <taxon>Thermodesulfobacteriota</taxon>
        <taxon>Desulfobacteria</taxon>
        <taxon>Desulfobacterales</taxon>
        <taxon>Desulfolunaceae</taxon>
        <taxon>Desulfoluna</taxon>
    </lineage>
</organism>
<dbReference type="InterPro" id="IPR012223">
    <property type="entry name" value="TEII"/>
</dbReference>
<evidence type="ECO:0000313" key="5">
    <source>
        <dbReference type="Proteomes" id="UP000198870"/>
    </source>
</evidence>
<reference evidence="4 5" key="1">
    <citation type="submission" date="2016-10" db="EMBL/GenBank/DDBJ databases">
        <authorList>
            <person name="de Groot N.N."/>
        </authorList>
    </citation>
    <scope>NUCLEOTIDE SEQUENCE [LARGE SCALE GENOMIC DNA]</scope>
    <source>
        <strain evidence="4 5">AA1</strain>
    </source>
</reference>
<accession>A0A1G5H9E9</accession>
<keyword evidence="5" id="KW-1185">Reference proteome</keyword>
<name>A0A1G5H9E9_9BACT</name>
<gene>
    <name evidence="4" type="ORF">SAMN05216233_11327</name>
</gene>
<evidence type="ECO:0000256" key="1">
    <source>
        <dbReference type="ARBA" id="ARBA00007169"/>
    </source>
</evidence>
<dbReference type="SMART" id="SM00824">
    <property type="entry name" value="PKS_TE"/>
    <property type="match status" value="1"/>
</dbReference>
<dbReference type="RefSeq" id="WP_092212173.1">
    <property type="nucleotide sequence ID" value="NZ_FMUX01000013.1"/>
</dbReference>
<dbReference type="STRING" id="419481.SAMN05216233_11327"/>
<dbReference type="EMBL" id="FMUX01000013">
    <property type="protein sequence ID" value="SCY60344.1"/>
    <property type="molecule type" value="Genomic_DNA"/>
</dbReference>
<feature type="domain" description="Thioesterase TesA-like" evidence="3">
    <location>
        <begin position="23"/>
        <end position="239"/>
    </location>
</feature>
<proteinExistence type="inferred from homology"/>
<dbReference type="GO" id="GO:0016787">
    <property type="term" value="F:hydrolase activity"/>
    <property type="evidence" value="ECO:0007669"/>
    <property type="project" value="UniProtKB-KW"/>
</dbReference>
<protein>
    <submittedName>
        <fullName evidence="4">Surfactin synthase thioesterase subunit</fullName>
    </submittedName>
</protein>
<dbReference type="Pfam" id="PF00975">
    <property type="entry name" value="Thioesterase"/>
    <property type="match status" value="1"/>
</dbReference>
<dbReference type="GO" id="GO:0008610">
    <property type="term" value="P:lipid biosynthetic process"/>
    <property type="evidence" value="ECO:0007669"/>
    <property type="project" value="TreeGrafter"/>
</dbReference>
<dbReference type="InterPro" id="IPR001031">
    <property type="entry name" value="Thioesterase"/>
</dbReference>